<name>A0A8S5M9V0_9CAUD</name>
<accession>A0A8S5M9V0</accession>
<reference evidence="1" key="1">
    <citation type="journal article" date="2021" name="Proc. Natl. Acad. Sci. U.S.A.">
        <title>A Catalog of Tens of Thousands of Viruses from Human Metagenomes Reveals Hidden Associations with Chronic Diseases.</title>
        <authorList>
            <person name="Tisza M.J."/>
            <person name="Buck C.B."/>
        </authorList>
    </citation>
    <scope>NUCLEOTIDE SEQUENCE</scope>
    <source>
        <strain evidence="1">CtB3v5</strain>
    </source>
</reference>
<dbReference type="EMBL" id="BK014849">
    <property type="protein sequence ID" value="DAD78723.1"/>
    <property type="molecule type" value="Genomic_DNA"/>
</dbReference>
<organism evidence="1">
    <name type="scientific">Siphoviridae sp. ctB3v5</name>
    <dbReference type="NCBI Taxonomy" id="2826186"/>
    <lineage>
        <taxon>Viruses</taxon>
        <taxon>Duplodnaviria</taxon>
        <taxon>Heunggongvirae</taxon>
        <taxon>Uroviricota</taxon>
        <taxon>Caudoviricetes</taxon>
    </lineage>
</organism>
<protein>
    <submittedName>
        <fullName evidence="1">Uncharacterized protein</fullName>
    </submittedName>
</protein>
<evidence type="ECO:0000313" key="1">
    <source>
        <dbReference type="EMBL" id="DAD78723.1"/>
    </source>
</evidence>
<proteinExistence type="predicted"/>
<sequence>MGWSLNLLKLFSLTVIFYKFSNLLLDGFESI</sequence>